<keyword evidence="5 8" id="KW-0812">Transmembrane</keyword>
<dbReference type="GO" id="GO:0016763">
    <property type="term" value="F:pentosyltransferase activity"/>
    <property type="evidence" value="ECO:0007669"/>
    <property type="project" value="TreeGrafter"/>
</dbReference>
<comment type="caution">
    <text evidence="10">The sequence shown here is derived from an EMBL/GenBank/DDBJ whole genome shotgun (WGS) entry which is preliminary data.</text>
</comment>
<evidence type="ECO:0000313" key="10">
    <source>
        <dbReference type="EMBL" id="MBB5347188.1"/>
    </source>
</evidence>
<evidence type="ECO:0000256" key="2">
    <source>
        <dbReference type="ARBA" id="ARBA00022475"/>
    </source>
</evidence>
<evidence type="ECO:0000256" key="3">
    <source>
        <dbReference type="ARBA" id="ARBA00022676"/>
    </source>
</evidence>
<dbReference type="InterPro" id="IPR038731">
    <property type="entry name" value="RgtA/B/C-like"/>
</dbReference>
<accession>A0A840UWX4</accession>
<feature type="transmembrane region" description="Helical" evidence="8">
    <location>
        <begin position="135"/>
        <end position="156"/>
    </location>
</feature>
<feature type="transmembrane region" description="Helical" evidence="8">
    <location>
        <begin position="260"/>
        <end position="278"/>
    </location>
</feature>
<evidence type="ECO:0000256" key="7">
    <source>
        <dbReference type="ARBA" id="ARBA00023136"/>
    </source>
</evidence>
<name>A0A840UWX4_9BACT</name>
<proteinExistence type="predicted"/>
<dbReference type="AlphaFoldDB" id="A0A840UWX4"/>
<reference evidence="10 11" key="1">
    <citation type="submission" date="2020-08" db="EMBL/GenBank/DDBJ databases">
        <title>Genomic Encyclopedia of Type Strains, Phase IV (KMG-IV): sequencing the most valuable type-strain genomes for metagenomic binning, comparative biology and taxonomic classification.</title>
        <authorList>
            <person name="Goeker M."/>
        </authorList>
    </citation>
    <scope>NUCLEOTIDE SEQUENCE [LARGE SCALE GENOMIC DNA]</scope>
    <source>
        <strain evidence="10 11">DSM 28570</strain>
    </source>
</reference>
<evidence type="ECO:0000256" key="4">
    <source>
        <dbReference type="ARBA" id="ARBA00022679"/>
    </source>
</evidence>
<dbReference type="PANTHER" id="PTHR33908:SF11">
    <property type="entry name" value="MEMBRANE PROTEIN"/>
    <property type="match status" value="1"/>
</dbReference>
<keyword evidence="2" id="KW-1003">Cell membrane</keyword>
<dbReference type="Proteomes" id="UP000539642">
    <property type="component" value="Unassembled WGS sequence"/>
</dbReference>
<feature type="transmembrane region" description="Helical" evidence="8">
    <location>
        <begin position="101"/>
        <end position="123"/>
    </location>
</feature>
<keyword evidence="11" id="KW-1185">Reference proteome</keyword>
<feature type="transmembrane region" description="Helical" evidence="8">
    <location>
        <begin position="285"/>
        <end position="303"/>
    </location>
</feature>
<feature type="transmembrane region" description="Helical" evidence="8">
    <location>
        <begin position="371"/>
        <end position="390"/>
    </location>
</feature>
<dbReference type="GO" id="GO:0005886">
    <property type="term" value="C:plasma membrane"/>
    <property type="evidence" value="ECO:0007669"/>
    <property type="project" value="UniProtKB-SubCell"/>
</dbReference>
<keyword evidence="3" id="KW-0328">Glycosyltransferase</keyword>
<sequence length="495" mass="55589">MPIDETRYLSVAWEMWHSNQFLVPHSNGVPYSHKPPLLFWLIHFGWWLFGVNEWSARLTPPLFGLASLFLTRRIATVLWPALPAVGQTAPLILLSMGVWSIFSTLTMFDTLIVFFTLAAYLLVLTRAENGGRGLWLVLGLVLGLGLLTKGPVIFVYVAPPILLAPLWTFTANWWRWYGGFVLALCIGVVVALAWAIPAAVAGGEEYGQAILFSQTAGRMVQSFAHRRPVYWYLLLLPLVLFPWSLWLPFWRGWKIQGDNSLRFCLSILVPSFVTLSIVSGKQIHYLLPLLPIAAIVLGRIAAASPGPKRYDRWPYLLFFTILAVALVVLPTLPVLGREATIVHYIPWSAAFVPLLTGCILVWLVGSKPDHGPQIIAASVLLHLIVLHLVLSQSIATLFNPSDMITVVSQVEREGKPIAVYPKDLADQFHFAARLTRPVTALDTVPELQGWSRRNPTGYCLVFADREFLAQFGQDQGARPYRDKWLMFSRRLYPSE</sequence>
<dbReference type="Pfam" id="PF13231">
    <property type="entry name" value="PMT_2"/>
    <property type="match status" value="1"/>
</dbReference>
<feature type="transmembrane region" description="Helical" evidence="8">
    <location>
        <begin position="315"/>
        <end position="335"/>
    </location>
</feature>
<evidence type="ECO:0000256" key="5">
    <source>
        <dbReference type="ARBA" id="ARBA00022692"/>
    </source>
</evidence>
<evidence type="ECO:0000256" key="6">
    <source>
        <dbReference type="ARBA" id="ARBA00022989"/>
    </source>
</evidence>
<keyword evidence="6 8" id="KW-1133">Transmembrane helix</keyword>
<evidence type="ECO:0000259" key="9">
    <source>
        <dbReference type="Pfam" id="PF13231"/>
    </source>
</evidence>
<keyword evidence="7 8" id="KW-0472">Membrane</keyword>
<keyword evidence="4 10" id="KW-0808">Transferase</keyword>
<feature type="transmembrane region" description="Helical" evidence="8">
    <location>
        <begin position="176"/>
        <end position="196"/>
    </location>
</feature>
<feature type="transmembrane region" description="Helical" evidence="8">
    <location>
        <begin position="229"/>
        <end position="248"/>
    </location>
</feature>
<gene>
    <name evidence="10" type="ORF">HNQ81_000901</name>
</gene>
<protein>
    <submittedName>
        <fullName evidence="10">4-amino-4-deoxy-L-arabinose transferase-like glycosyltransferase</fullName>
    </submittedName>
</protein>
<organism evidence="10 11">
    <name type="scientific">Desulfoprunum benzoelyticum</name>
    <dbReference type="NCBI Taxonomy" id="1506996"/>
    <lineage>
        <taxon>Bacteria</taxon>
        <taxon>Pseudomonadati</taxon>
        <taxon>Thermodesulfobacteriota</taxon>
        <taxon>Desulfobulbia</taxon>
        <taxon>Desulfobulbales</taxon>
        <taxon>Desulfobulbaceae</taxon>
        <taxon>Desulfoprunum</taxon>
    </lineage>
</organism>
<comment type="subcellular location">
    <subcellularLocation>
        <location evidence="1">Cell membrane</location>
        <topology evidence="1">Multi-pass membrane protein</topology>
    </subcellularLocation>
</comment>
<feature type="domain" description="Glycosyltransferase RgtA/B/C/D-like" evidence="9">
    <location>
        <begin position="33"/>
        <end position="187"/>
    </location>
</feature>
<dbReference type="EMBL" id="JACHEO010000003">
    <property type="protein sequence ID" value="MBB5347188.1"/>
    <property type="molecule type" value="Genomic_DNA"/>
</dbReference>
<evidence type="ECO:0000256" key="8">
    <source>
        <dbReference type="SAM" id="Phobius"/>
    </source>
</evidence>
<evidence type="ECO:0000256" key="1">
    <source>
        <dbReference type="ARBA" id="ARBA00004651"/>
    </source>
</evidence>
<dbReference type="PANTHER" id="PTHR33908">
    <property type="entry name" value="MANNOSYLTRANSFERASE YKCB-RELATED"/>
    <property type="match status" value="1"/>
</dbReference>
<evidence type="ECO:0000313" key="11">
    <source>
        <dbReference type="Proteomes" id="UP000539642"/>
    </source>
</evidence>
<feature type="transmembrane region" description="Helical" evidence="8">
    <location>
        <begin position="347"/>
        <end position="365"/>
    </location>
</feature>
<dbReference type="GO" id="GO:0009103">
    <property type="term" value="P:lipopolysaccharide biosynthetic process"/>
    <property type="evidence" value="ECO:0007669"/>
    <property type="project" value="UniProtKB-ARBA"/>
</dbReference>
<dbReference type="InterPro" id="IPR050297">
    <property type="entry name" value="LipidA_mod_glycosyltrf_83"/>
</dbReference>